<comment type="caution">
    <text evidence="2">The sequence shown here is derived from an EMBL/GenBank/DDBJ whole genome shotgun (WGS) entry which is preliminary data.</text>
</comment>
<accession>A0A9Q3H284</accession>
<feature type="compositionally biased region" description="Polar residues" evidence="1">
    <location>
        <begin position="1"/>
        <end position="18"/>
    </location>
</feature>
<name>A0A9Q3H284_9BASI</name>
<evidence type="ECO:0000313" key="3">
    <source>
        <dbReference type="Proteomes" id="UP000765509"/>
    </source>
</evidence>
<dbReference type="Proteomes" id="UP000765509">
    <property type="component" value="Unassembled WGS sequence"/>
</dbReference>
<dbReference type="AlphaFoldDB" id="A0A9Q3H284"/>
<sequence length="130" mass="14461">MLADNQTRNAHLFNSSNHGARGAPAQDALARTPLWLTMMKVFPSGNGHWDPKQADGNDSRRLALSLPVLIFPPPLLGHHLMVTSLLDWSEVIMRPMKDSNGERTFELGAIVFMSCHPWDSNAKVSFLFPP</sequence>
<feature type="region of interest" description="Disordered" evidence="1">
    <location>
        <begin position="1"/>
        <end position="24"/>
    </location>
</feature>
<proteinExistence type="predicted"/>
<protein>
    <submittedName>
        <fullName evidence="2">Uncharacterized protein</fullName>
    </submittedName>
</protein>
<evidence type="ECO:0000313" key="2">
    <source>
        <dbReference type="EMBL" id="MBW0489143.1"/>
    </source>
</evidence>
<reference evidence="2" key="1">
    <citation type="submission" date="2021-03" db="EMBL/GenBank/DDBJ databases">
        <title>Draft genome sequence of rust myrtle Austropuccinia psidii MF-1, a brazilian biotype.</title>
        <authorList>
            <person name="Quecine M.C."/>
            <person name="Pachon D.M.R."/>
            <person name="Bonatelli M.L."/>
            <person name="Correr F.H."/>
            <person name="Franceschini L.M."/>
            <person name="Leite T.F."/>
            <person name="Margarido G.R.A."/>
            <person name="Almeida C.A."/>
            <person name="Ferrarezi J.A."/>
            <person name="Labate C.A."/>
        </authorList>
    </citation>
    <scope>NUCLEOTIDE SEQUENCE</scope>
    <source>
        <strain evidence="2">MF-1</strain>
    </source>
</reference>
<organism evidence="2 3">
    <name type="scientific">Austropuccinia psidii MF-1</name>
    <dbReference type="NCBI Taxonomy" id="1389203"/>
    <lineage>
        <taxon>Eukaryota</taxon>
        <taxon>Fungi</taxon>
        <taxon>Dikarya</taxon>
        <taxon>Basidiomycota</taxon>
        <taxon>Pucciniomycotina</taxon>
        <taxon>Pucciniomycetes</taxon>
        <taxon>Pucciniales</taxon>
        <taxon>Sphaerophragmiaceae</taxon>
        <taxon>Austropuccinia</taxon>
    </lineage>
</organism>
<gene>
    <name evidence="2" type="ORF">O181_028858</name>
</gene>
<evidence type="ECO:0000256" key="1">
    <source>
        <dbReference type="SAM" id="MobiDB-lite"/>
    </source>
</evidence>
<dbReference type="EMBL" id="AVOT02009940">
    <property type="protein sequence ID" value="MBW0489143.1"/>
    <property type="molecule type" value="Genomic_DNA"/>
</dbReference>
<keyword evidence="3" id="KW-1185">Reference proteome</keyword>